<feature type="domain" description="SCP" evidence="1">
    <location>
        <begin position="4"/>
        <end position="141"/>
    </location>
</feature>
<dbReference type="KEGG" id="psco:LY89DRAFT_687029"/>
<dbReference type="GO" id="GO:0005576">
    <property type="term" value="C:extracellular region"/>
    <property type="evidence" value="ECO:0007669"/>
    <property type="project" value="InterPro"/>
</dbReference>
<proteinExistence type="predicted"/>
<name>A0A194X341_MOLSC</name>
<dbReference type="CDD" id="cd05382">
    <property type="entry name" value="CAP_GAPR1-like"/>
    <property type="match status" value="1"/>
</dbReference>
<dbReference type="InterPro" id="IPR002413">
    <property type="entry name" value="V5_allergen-like"/>
</dbReference>
<organism evidence="2 3">
    <name type="scientific">Mollisia scopiformis</name>
    <name type="common">Conifer needle endophyte fungus</name>
    <name type="synonym">Phialocephala scopiformis</name>
    <dbReference type="NCBI Taxonomy" id="149040"/>
    <lineage>
        <taxon>Eukaryota</taxon>
        <taxon>Fungi</taxon>
        <taxon>Dikarya</taxon>
        <taxon>Ascomycota</taxon>
        <taxon>Pezizomycotina</taxon>
        <taxon>Leotiomycetes</taxon>
        <taxon>Helotiales</taxon>
        <taxon>Mollisiaceae</taxon>
        <taxon>Mollisia</taxon>
    </lineage>
</organism>
<dbReference type="SUPFAM" id="SSF55797">
    <property type="entry name" value="PR-1-like"/>
    <property type="match status" value="1"/>
</dbReference>
<accession>A0A194X341</accession>
<dbReference type="GeneID" id="28825136"/>
<protein>
    <submittedName>
        <fullName evidence="2">PR-1-like protein</fullName>
    </submittedName>
</protein>
<keyword evidence="3" id="KW-1185">Reference proteome</keyword>
<dbReference type="AlphaFoldDB" id="A0A194X341"/>
<dbReference type="PRINTS" id="PR00838">
    <property type="entry name" value="V5ALLERGEN"/>
</dbReference>
<gene>
    <name evidence="2" type="ORF">LY89DRAFT_687029</name>
</gene>
<dbReference type="PANTHER" id="PTHR10334">
    <property type="entry name" value="CYSTEINE-RICH SECRETORY PROTEIN-RELATED"/>
    <property type="match status" value="1"/>
</dbReference>
<dbReference type="RefSeq" id="XP_018068951.1">
    <property type="nucleotide sequence ID" value="XM_018215410.1"/>
</dbReference>
<dbReference type="InterPro" id="IPR018244">
    <property type="entry name" value="Allrgn_V5/Tpx1_CS"/>
</dbReference>
<dbReference type="SMART" id="SM00198">
    <property type="entry name" value="SCP"/>
    <property type="match status" value="1"/>
</dbReference>
<dbReference type="Proteomes" id="UP000070700">
    <property type="component" value="Unassembled WGS sequence"/>
</dbReference>
<dbReference type="PRINTS" id="PR00837">
    <property type="entry name" value="V5TPXLIKE"/>
</dbReference>
<reference evidence="2 3" key="1">
    <citation type="submission" date="2015-10" db="EMBL/GenBank/DDBJ databases">
        <title>Full genome of DAOMC 229536 Phialocephala scopiformis, a fungal endophyte of spruce producing the potent anti-insectan compound rugulosin.</title>
        <authorList>
            <consortium name="DOE Joint Genome Institute"/>
            <person name="Walker A.K."/>
            <person name="Frasz S.L."/>
            <person name="Seifert K.A."/>
            <person name="Miller J.D."/>
            <person name="Mondo S.J."/>
            <person name="Labutti K."/>
            <person name="Lipzen A."/>
            <person name="Dockter R."/>
            <person name="Kennedy M."/>
            <person name="Grigoriev I.V."/>
            <person name="Spatafora J.W."/>
        </authorList>
    </citation>
    <scope>NUCLEOTIDE SEQUENCE [LARGE SCALE GENOMIC DNA]</scope>
    <source>
        <strain evidence="2 3">CBS 120377</strain>
    </source>
</reference>
<dbReference type="OrthoDB" id="43654at2759"/>
<dbReference type="InterPro" id="IPR014044">
    <property type="entry name" value="CAP_dom"/>
</dbReference>
<evidence type="ECO:0000259" key="1">
    <source>
        <dbReference type="SMART" id="SM00198"/>
    </source>
</evidence>
<evidence type="ECO:0000313" key="3">
    <source>
        <dbReference type="Proteomes" id="UP000070700"/>
    </source>
</evidence>
<dbReference type="InterPro" id="IPR001283">
    <property type="entry name" value="CRISP-related"/>
</dbReference>
<dbReference type="InterPro" id="IPR035940">
    <property type="entry name" value="CAP_sf"/>
</dbReference>
<dbReference type="Gene3D" id="3.40.33.10">
    <property type="entry name" value="CAP"/>
    <property type="match status" value="1"/>
</dbReference>
<dbReference type="Pfam" id="PF00188">
    <property type="entry name" value="CAP"/>
    <property type="match status" value="1"/>
</dbReference>
<dbReference type="InParanoid" id="A0A194X341"/>
<sequence length="147" mass="15977">MLSQEIQEAVAAHNAARHAAQGVKRPDLVWDERLAADAQKWADHLAATGTFQHEGMRGEGENLFMQMGGGHQPLKKGVEAWNDEKPHYHGEKIAGGNFSSYGHYTQVIWPTTTHVGMASATAKNGHQVIVGRYSPPGNFSGKTAFEA</sequence>
<dbReference type="InterPro" id="IPR034113">
    <property type="entry name" value="SCP_GAPR1-like"/>
</dbReference>
<dbReference type="PROSITE" id="PS01009">
    <property type="entry name" value="CRISP_1"/>
    <property type="match status" value="1"/>
</dbReference>
<dbReference type="EMBL" id="KQ947420">
    <property type="protein sequence ID" value="KUJ14596.1"/>
    <property type="molecule type" value="Genomic_DNA"/>
</dbReference>
<evidence type="ECO:0000313" key="2">
    <source>
        <dbReference type="EMBL" id="KUJ14596.1"/>
    </source>
</evidence>